<feature type="region of interest" description="Disordered" evidence="3">
    <location>
        <begin position="30"/>
        <end position="51"/>
    </location>
</feature>
<feature type="disulfide bond" evidence="2">
    <location>
        <begin position="75"/>
        <end position="99"/>
    </location>
</feature>
<keyword evidence="7" id="KW-1185">Reference proteome</keyword>
<dbReference type="GO" id="GO:0016788">
    <property type="term" value="F:hydrolase activity, acting on ester bonds"/>
    <property type="evidence" value="ECO:0007669"/>
    <property type="project" value="InterPro"/>
</dbReference>
<evidence type="ECO:0000256" key="1">
    <source>
        <dbReference type="PIRSR" id="PIRSR637460-1"/>
    </source>
</evidence>
<keyword evidence="4" id="KW-1133">Transmembrane helix</keyword>
<evidence type="ECO:0000256" key="4">
    <source>
        <dbReference type="SAM" id="Phobius"/>
    </source>
</evidence>
<feature type="active site" description="Nucleophile" evidence="1">
    <location>
        <position position="53"/>
    </location>
</feature>
<dbReference type="InterPro" id="IPR036514">
    <property type="entry name" value="SGNH_hydro_sf"/>
</dbReference>
<evidence type="ECO:0000259" key="5">
    <source>
        <dbReference type="Pfam" id="PF13472"/>
    </source>
</evidence>
<dbReference type="InterPro" id="IPR013830">
    <property type="entry name" value="SGNH_hydro"/>
</dbReference>
<dbReference type="AlphaFoldDB" id="A0A7X5UQS5"/>
<dbReference type="GO" id="GO:0006629">
    <property type="term" value="P:lipid metabolic process"/>
    <property type="evidence" value="ECO:0007669"/>
    <property type="project" value="TreeGrafter"/>
</dbReference>
<protein>
    <submittedName>
        <fullName evidence="6">Lysophospholipase L1-like esterase</fullName>
    </submittedName>
</protein>
<organism evidence="6 7">
    <name type="scientific">Saccharomonospora amisosensis</name>
    <dbReference type="NCBI Taxonomy" id="1128677"/>
    <lineage>
        <taxon>Bacteria</taxon>
        <taxon>Bacillati</taxon>
        <taxon>Actinomycetota</taxon>
        <taxon>Actinomycetes</taxon>
        <taxon>Pseudonocardiales</taxon>
        <taxon>Pseudonocardiaceae</taxon>
        <taxon>Saccharomonospora</taxon>
    </lineage>
</organism>
<dbReference type="RefSeq" id="WP_167170539.1">
    <property type="nucleotide sequence ID" value="NZ_JAAOYM010000001.1"/>
</dbReference>
<dbReference type="Gene3D" id="3.40.50.1110">
    <property type="entry name" value="SGNH hydrolase"/>
    <property type="match status" value="1"/>
</dbReference>
<evidence type="ECO:0000313" key="7">
    <source>
        <dbReference type="Proteomes" id="UP000545493"/>
    </source>
</evidence>
<name>A0A7X5UQS5_9PSEU</name>
<feature type="disulfide bond" evidence="2">
    <location>
        <begin position="155"/>
        <end position="167"/>
    </location>
</feature>
<dbReference type="InterPro" id="IPR037460">
    <property type="entry name" value="SEST-like"/>
</dbReference>
<dbReference type="SUPFAM" id="SSF52266">
    <property type="entry name" value="SGNH hydrolase"/>
    <property type="match status" value="1"/>
</dbReference>
<feature type="active site" evidence="1">
    <location>
        <position position="314"/>
    </location>
</feature>
<comment type="caution">
    <text evidence="6">The sequence shown here is derived from an EMBL/GenBank/DDBJ whole genome shotgun (WGS) entry which is preliminary data.</text>
</comment>
<keyword evidence="2" id="KW-1015">Disulfide bond</keyword>
<feature type="domain" description="SGNH hydrolase-type esterase" evidence="5">
    <location>
        <begin position="50"/>
        <end position="321"/>
    </location>
</feature>
<keyword evidence="4" id="KW-0812">Transmembrane</keyword>
<sequence length="360" mass="38516">MSRSRWWLAGLALAGVVVLVAVLVLVDVGDQGPTDRPGPPGTGPLTVVSMGDSTISGEGAGDYTPRTSGRGGNWCHRSTNALVHKVRYGGAVESVNLACSGAPSGHVALGDVKQYTEPSQAAQLRELVKTHRVVAVVVAIGANDEPHFSRLISECFTAWFMETGSPCSERIKADWQSRVDAMVPKVTAALRDIRTVLRQAGYDREDYELLLQSYASPIGADIPETLRNLNGCPFRVDDLKWVEQTGAVSLSAGLRRAAGQAGARFLDLSRAGEGHEACSGGDRADNEWFTRFTVQWDDLKVVERASHALQESFHPNAKGHEQFARCVSEFLATNDPAAACLEGQDGNLHAAPSPAARGNS</sequence>
<evidence type="ECO:0000313" key="6">
    <source>
        <dbReference type="EMBL" id="NIJ12172.1"/>
    </source>
</evidence>
<dbReference type="EMBL" id="JAAOYM010000001">
    <property type="protein sequence ID" value="NIJ12172.1"/>
    <property type="molecule type" value="Genomic_DNA"/>
</dbReference>
<evidence type="ECO:0000256" key="3">
    <source>
        <dbReference type="SAM" id="MobiDB-lite"/>
    </source>
</evidence>
<reference evidence="6 7" key="1">
    <citation type="submission" date="2020-03" db="EMBL/GenBank/DDBJ databases">
        <title>Sequencing the genomes of 1000 actinobacteria strains.</title>
        <authorList>
            <person name="Klenk H.-P."/>
        </authorList>
    </citation>
    <scope>NUCLEOTIDE SEQUENCE [LARGE SCALE GENOMIC DNA]</scope>
    <source>
        <strain evidence="6 7">DSM 45685</strain>
    </source>
</reference>
<gene>
    <name evidence="6" type="ORF">FHU38_002516</name>
</gene>
<dbReference type="Proteomes" id="UP000545493">
    <property type="component" value="Unassembled WGS sequence"/>
</dbReference>
<dbReference type="PANTHER" id="PTHR37981">
    <property type="entry name" value="LIPASE 2"/>
    <property type="match status" value="1"/>
</dbReference>
<accession>A0A7X5UQS5</accession>
<keyword evidence="4" id="KW-0472">Membrane</keyword>
<feature type="transmembrane region" description="Helical" evidence="4">
    <location>
        <begin position="6"/>
        <end position="26"/>
    </location>
</feature>
<proteinExistence type="predicted"/>
<dbReference type="PANTHER" id="PTHR37981:SF1">
    <property type="entry name" value="SGNH HYDROLASE-TYPE ESTERASE DOMAIN-CONTAINING PROTEIN"/>
    <property type="match status" value="1"/>
</dbReference>
<dbReference type="Pfam" id="PF13472">
    <property type="entry name" value="Lipase_GDSL_2"/>
    <property type="match status" value="1"/>
</dbReference>
<evidence type="ECO:0000256" key="2">
    <source>
        <dbReference type="PIRSR" id="PIRSR637460-2"/>
    </source>
</evidence>